<sequence>MKPAVLFWSKTGNTRKFANIISDLLLEFKIEDFLVAEIREDFTFNPLDYDIVFLGSPVYRFLPPREVISFVDFNMDKFRRFRSLRSPKVPFKFGVTFCTYSGIHTGVKEAIPALKYLSQFLEHFGFLVVEEMALLSKFSNWQEANIKGKCGDIRDMPDNRIIRNFYNDIKDWFIYFKEVLRWKSC</sequence>
<dbReference type="InterPro" id="IPR001226">
    <property type="entry name" value="Flavodoxin_CS"/>
</dbReference>
<dbReference type="Proteomes" id="UP000198405">
    <property type="component" value="Unassembled WGS sequence"/>
</dbReference>
<keyword evidence="3" id="KW-1185">Reference proteome</keyword>
<evidence type="ECO:0000313" key="3">
    <source>
        <dbReference type="Proteomes" id="UP000198405"/>
    </source>
</evidence>
<dbReference type="AlphaFoldDB" id="A0A239ACQ4"/>
<evidence type="ECO:0000256" key="1">
    <source>
        <dbReference type="ARBA" id="ARBA00001917"/>
    </source>
</evidence>
<reference evidence="3" key="1">
    <citation type="submission" date="2017-06" db="EMBL/GenBank/DDBJ databases">
        <authorList>
            <person name="Varghese N."/>
            <person name="Submissions S."/>
        </authorList>
    </citation>
    <scope>NUCLEOTIDE SEQUENCE [LARGE SCALE GENOMIC DNA]</scope>
    <source>
        <strain evidence="3">DSM 15668</strain>
    </source>
</reference>
<dbReference type="InterPro" id="IPR029039">
    <property type="entry name" value="Flavoprotein-like_sf"/>
</dbReference>
<dbReference type="Gene3D" id="3.40.50.360">
    <property type="match status" value="1"/>
</dbReference>
<accession>A0A239ACQ4</accession>
<dbReference type="GO" id="GO:0009055">
    <property type="term" value="F:electron transfer activity"/>
    <property type="evidence" value="ECO:0007669"/>
    <property type="project" value="InterPro"/>
</dbReference>
<proteinExistence type="predicted"/>
<dbReference type="SUPFAM" id="SSF52218">
    <property type="entry name" value="Flavoproteins"/>
    <property type="match status" value="1"/>
</dbReference>
<name>A0A239ACQ4_9BACT</name>
<dbReference type="GO" id="GO:0010181">
    <property type="term" value="F:FMN binding"/>
    <property type="evidence" value="ECO:0007669"/>
    <property type="project" value="InterPro"/>
</dbReference>
<dbReference type="PROSITE" id="PS00201">
    <property type="entry name" value="FLAVODOXIN"/>
    <property type="match status" value="1"/>
</dbReference>
<evidence type="ECO:0008006" key="4">
    <source>
        <dbReference type="Google" id="ProtNLM"/>
    </source>
</evidence>
<dbReference type="OrthoDB" id="9795729at2"/>
<gene>
    <name evidence="2" type="ORF">SAMN06265340_1204</name>
</gene>
<dbReference type="RefSeq" id="WP_089323756.1">
    <property type="nucleotide sequence ID" value="NZ_FZOB01000020.1"/>
</dbReference>
<evidence type="ECO:0000313" key="2">
    <source>
        <dbReference type="EMBL" id="SNR93370.1"/>
    </source>
</evidence>
<organism evidence="2 3">
    <name type="scientific">Desulfurobacterium atlanticum</name>
    <dbReference type="NCBI Taxonomy" id="240169"/>
    <lineage>
        <taxon>Bacteria</taxon>
        <taxon>Pseudomonadati</taxon>
        <taxon>Aquificota</taxon>
        <taxon>Aquificia</taxon>
        <taxon>Desulfurobacteriales</taxon>
        <taxon>Desulfurobacteriaceae</taxon>
        <taxon>Desulfurobacterium</taxon>
    </lineage>
</organism>
<comment type="cofactor">
    <cofactor evidence="1">
        <name>FMN</name>
        <dbReference type="ChEBI" id="CHEBI:58210"/>
    </cofactor>
</comment>
<protein>
    <recommendedName>
        <fullName evidence="4">Flavodoxin domain-containing protein</fullName>
    </recommendedName>
</protein>
<dbReference type="EMBL" id="FZOB01000020">
    <property type="protein sequence ID" value="SNR93370.1"/>
    <property type="molecule type" value="Genomic_DNA"/>
</dbReference>